<dbReference type="InParanoid" id="A0A1V8S874"/>
<dbReference type="OrthoDB" id="3261222at2759"/>
<name>A0A1V8S874_9PEZI</name>
<gene>
    <name evidence="1" type="ORF">B0A48_18622</name>
</gene>
<evidence type="ECO:0008006" key="3">
    <source>
        <dbReference type="Google" id="ProtNLM"/>
    </source>
</evidence>
<dbReference type="STRING" id="1507870.A0A1V8S874"/>
<dbReference type="EMBL" id="NAJO01000121">
    <property type="protein sequence ID" value="OQN95243.1"/>
    <property type="molecule type" value="Genomic_DNA"/>
</dbReference>
<evidence type="ECO:0000313" key="1">
    <source>
        <dbReference type="EMBL" id="OQN95243.1"/>
    </source>
</evidence>
<accession>A0A1V8S874</accession>
<evidence type="ECO:0000313" key="2">
    <source>
        <dbReference type="Proteomes" id="UP000192596"/>
    </source>
</evidence>
<sequence>MGYGEVTEEREEADLLLTSFFHMPPISVRRDQQHPSEAKADHKEWQQIHTIEAAITQSKSDKAPGLDEITFHVWKEFGGVLSLVSFDVQGAFNGVHSSMLVERLRERRTPGDLVAWIERFCNGRKASVVWSPLSPILYVFYNANLVQGRSNKSEVSIGFIDDCNAWVTEVSAVENTRTLQMQLLPGAEKRARERGTTTFFEIDPAGVQVGGDACPTKRSEVAVAVQLCRYLPFQGTYLYYAAVETQHGQCGAAAIIKYRMTTGMVKHPAIVETSTCSPASAKLTAELYALEHARDALRKTARVYVAMMSREAPPAIEKGHKVRGGREVVHKITDTILEMEGVVRRATIFLVPSDQGMRGVAEAKEAANAVVDNGSALTAAPFKTVRELSGVLSLVRTERNKNLHTNEEDIYVKHHTLKWSGDHTLRLYGTLSSDKAYILLQARTQHCGLNACLFRKKLADSPACECGRGDVTVLHVLLRCDRYAEARKA</sequence>
<dbReference type="AlphaFoldDB" id="A0A1V8S874"/>
<dbReference type="Proteomes" id="UP000192596">
    <property type="component" value="Unassembled WGS sequence"/>
</dbReference>
<organism evidence="1 2">
    <name type="scientific">Cryoendolithus antarcticus</name>
    <dbReference type="NCBI Taxonomy" id="1507870"/>
    <lineage>
        <taxon>Eukaryota</taxon>
        <taxon>Fungi</taxon>
        <taxon>Dikarya</taxon>
        <taxon>Ascomycota</taxon>
        <taxon>Pezizomycotina</taxon>
        <taxon>Dothideomycetes</taxon>
        <taxon>Dothideomycetidae</taxon>
        <taxon>Cladosporiales</taxon>
        <taxon>Cladosporiaceae</taxon>
        <taxon>Cryoendolithus</taxon>
    </lineage>
</organism>
<keyword evidence="2" id="KW-1185">Reference proteome</keyword>
<reference evidence="2" key="1">
    <citation type="submission" date="2017-03" db="EMBL/GenBank/DDBJ databases">
        <title>Genomes of endolithic fungi from Antarctica.</title>
        <authorList>
            <person name="Coleine C."/>
            <person name="Masonjones S."/>
            <person name="Stajich J.E."/>
        </authorList>
    </citation>
    <scope>NUCLEOTIDE SEQUENCE [LARGE SCALE GENOMIC DNA]</scope>
    <source>
        <strain evidence="2">CCFEE 5527</strain>
    </source>
</reference>
<protein>
    <recommendedName>
        <fullName evidence="3">Reverse transcriptase domain-containing protein</fullName>
    </recommendedName>
</protein>
<proteinExistence type="predicted"/>
<dbReference type="PANTHER" id="PTHR33481:SF1">
    <property type="entry name" value="ENDONUCLEASE_EXONUCLEASE_PHOSPHATASE DOMAIN-CONTAINING PROTEIN-RELATED"/>
    <property type="match status" value="1"/>
</dbReference>
<dbReference type="PANTHER" id="PTHR33481">
    <property type="entry name" value="REVERSE TRANSCRIPTASE"/>
    <property type="match status" value="1"/>
</dbReference>
<comment type="caution">
    <text evidence="1">The sequence shown here is derived from an EMBL/GenBank/DDBJ whole genome shotgun (WGS) entry which is preliminary data.</text>
</comment>